<feature type="transmembrane region" description="Helical" evidence="1">
    <location>
        <begin position="262"/>
        <end position="293"/>
    </location>
</feature>
<dbReference type="Proteomes" id="UP000641386">
    <property type="component" value="Unassembled WGS sequence"/>
</dbReference>
<accession>A0A919E7D0</accession>
<reference evidence="2" key="2">
    <citation type="submission" date="2020-09" db="EMBL/GenBank/DDBJ databases">
        <authorList>
            <person name="Sun Q."/>
            <person name="Ohkuma M."/>
        </authorList>
    </citation>
    <scope>NUCLEOTIDE SEQUENCE</scope>
    <source>
        <strain evidence="2">JCM 3302</strain>
    </source>
</reference>
<reference evidence="2" key="1">
    <citation type="journal article" date="2014" name="Int. J. Syst. Evol. Microbiol.">
        <title>Complete genome sequence of Corynebacterium casei LMG S-19264T (=DSM 44701T), isolated from a smear-ripened cheese.</title>
        <authorList>
            <consortium name="US DOE Joint Genome Institute (JGI-PGF)"/>
            <person name="Walter F."/>
            <person name="Albersmeier A."/>
            <person name="Kalinowski J."/>
            <person name="Ruckert C."/>
        </authorList>
    </citation>
    <scope>NUCLEOTIDE SEQUENCE</scope>
    <source>
        <strain evidence="2">JCM 3302</strain>
    </source>
</reference>
<evidence type="ECO:0000313" key="2">
    <source>
        <dbReference type="EMBL" id="GHF21237.1"/>
    </source>
</evidence>
<comment type="caution">
    <text evidence="2">The sequence shown here is derived from an EMBL/GenBank/DDBJ whole genome shotgun (WGS) entry which is preliminary data.</text>
</comment>
<evidence type="ECO:0000256" key="1">
    <source>
        <dbReference type="SAM" id="Phobius"/>
    </source>
</evidence>
<gene>
    <name evidence="2" type="ORF">GCM10014715_89290</name>
</gene>
<name>A0A919E7D0_9ACTN</name>
<dbReference type="RefSeq" id="WP_189908417.1">
    <property type="nucleotide sequence ID" value="NZ_BNBC01000106.1"/>
</dbReference>
<dbReference type="AlphaFoldDB" id="A0A919E7D0"/>
<keyword evidence="1" id="KW-0812">Transmembrane</keyword>
<keyword evidence="1" id="KW-1133">Transmembrane helix</keyword>
<sequence length="362" mass="39992">MRQPDADMTGRNLRFVLVADPGLPSEIARDLAPRLPEHLRRRIGRGIRWQVDTVTAPLVANEQVDVSDVAEIVGTHLEDGDWDIGVLLTDLPRRAERDPVSTEVDPEHRVALISLPALGSRRLRRRVRQAVVGAVRQLTAQDERPLDSLVGRPAPAEESNRERYVVPGLRGHVRLVLGMVRANRPWRLFTSLSRAMAGVFATAAVGFVNATTWQVATALGIPQLTLIAVLSTLALTAWVIIDHRLWERAGDLPGAHAPLYPYNLVTLLTIGLGVFFLYAALFVTLVAVSFLVVSPSVFGRIVHHAVDASDYLTLSWFVTSSSMIGGAFGTGLENAEEVRDAAYGQRHRRRQRQLTEARDRAR</sequence>
<feature type="transmembrane region" description="Helical" evidence="1">
    <location>
        <begin position="313"/>
        <end position="332"/>
    </location>
</feature>
<feature type="transmembrane region" description="Helical" evidence="1">
    <location>
        <begin position="220"/>
        <end position="241"/>
    </location>
</feature>
<organism evidence="2 3">
    <name type="scientific">Streptomyces spiralis</name>
    <dbReference type="NCBI Taxonomy" id="66376"/>
    <lineage>
        <taxon>Bacteria</taxon>
        <taxon>Bacillati</taxon>
        <taxon>Actinomycetota</taxon>
        <taxon>Actinomycetes</taxon>
        <taxon>Kitasatosporales</taxon>
        <taxon>Streptomycetaceae</taxon>
        <taxon>Streptomyces</taxon>
    </lineage>
</organism>
<dbReference type="EMBL" id="BNBC01000106">
    <property type="protein sequence ID" value="GHF21237.1"/>
    <property type="molecule type" value="Genomic_DNA"/>
</dbReference>
<evidence type="ECO:0000313" key="3">
    <source>
        <dbReference type="Proteomes" id="UP000641386"/>
    </source>
</evidence>
<proteinExistence type="predicted"/>
<protein>
    <submittedName>
        <fullName evidence="2">Uncharacterized protein</fullName>
    </submittedName>
</protein>
<feature type="transmembrane region" description="Helical" evidence="1">
    <location>
        <begin position="188"/>
        <end position="208"/>
    </location>
</feature>
<keyword evidence="3" id="KW-1185">Reference proteome</keyword>
<keyword evidence="1" id="KW-0472">Membrane</keyword>